<evidence type="ECO:0000256" key="1">
    <source>
        <dbReference type="ARBA" id="ARBA00023231"/>
    </source>
</evidence>
<protein>
    <submittedName>
        <fullName evidence="3">NifB/NifX family molybdenum-iron cluster-binding protein</fullName>
    </submittedName>
</protein>
<evidence type="ECO:0000313" key="4">
    <source>
        <dbReference type="Proteomes" id="UP001589645"/>
    </source>
</evidence>
<evidence type="ECO:0000313" key="3">
    <source>
        <dbReference type="EMBL" id="MFB9134666.1"/>
    </source>
</evidence>
<organism evidence="3 4">
    <name type="scientific">Vibrio olivae</name>
    <dbReference type="NCBI Taxonomy" id="1243002"/>
    <lineage>
        <taxon>Bacteria</taxon>
        <taxon>Pseudomonadati</taxon>
        <taxon>Pseudomonadota</taxon>
        <taxon>Gammaproteobacteria</taxon>
        <taxon>Vibrionales</taxon>
        <taxon>Vibrionaceae</taxon>
        <taxon>Vibrio</taxon>
    </lineage>
</organism>
<dbReference type="EMBL" id="JBHMEP010000001">
    <property type="protein sequence ID" value="MFB9134666.1"/>
    <property type="molecule type" value="Genomic_DNA"/>
</dbReference>
<gene>
    <name evidence="3" type="ORF">ACFFUV_06710</name>
</gene>
<name>A0ABV5HK99_9VIBR</name>
<sequence>MRIALPLQDSNLASHFTKASYFAIYDEFGDLITQFDNPAIESGCSGKHQLVERFTEYKVATILVKNIGERMLGKLLENGINIKQVNQRNQAISELLNQLAHYPVLSERSQGRPSIQYQAKQSQGECCSHTASSSCHRQSCEAHHHQGKHGCDHH</sequence>
<feature type="domain" description="Dinitrogenase iron-molybdenum cofactor biosynthesis" evidence="2">
    <location>
        <begin position="9"/>
        <end position="99"/>
    </location>
</feature>
<evidence type="ECO:0000259" key="2">
    <source>
        <dbReference type="Pfam" id="PF02579"/>
    </source>
</evidence>
<reference evidence="3 4" key="1">
    <citation type="submission" date="2024-09" db="EMBL/GenBank/DDBJ databases">
        <authorList>
            <person name="Sun Q."/>
            <person name="Mori K."/>
        </authorList>
    </citation>
    <scope>NUCLEOTIDE SEQUENCE [LARGE SCALE GENOMIC DNA]</scope>
    <source>
        <strain evidence="3 4">CECT 8064</strain>
    </source>
</reference>
<dbReference type="Gene3D" id="3.30.420.130">
    <property type="entry name" value="Dinitrogenase iron-molybdenum cofactor biosynthesis domain"/>
    <property type="match status" value="1"/>
</dbReference>
<keyword evidence="4" id="KW-1185">Reference proteome</keyword>
<proteinExistence type="predicted"/>
<dbReference type="InterPro" id="IPR003731">
    <property type="entry name" value="Di-Nase_FeMo-co_biosynth"/>
</dbReference>
<dbReference type="RefSeq" id="WP_390190667.1">
    <property type="nucleotide sequence ID" value="NZ_JBHMEP010000001.1"/>
</dbReference>
<keyword evidence="1" id="KW-0535">Nitrogen fixation</keyword>
<dbReference type="Pfam" id="PF02579">
    <property type="entry name" value="Nitro_FeMo-Co"/>
    <property type="match status" value="1"/>
</dbReference>
<dbReference type="Proteomes" id="UP001589645">
    <property type="component" value="Unassembled WGS sequence"/>
</dbReference>
<dbReference type="SUPFAM" id="SSF53146">
    <property type="entry name" value="Nitrogenase accessory factor-like"/>
    <property type="match status" value="1"/>
</dbReference>
<comment type="caution">
    <text evidence="3">The sequence shown here is derived from an EMBL/GenBank/DDBJ whole genome shotgun (WGS) entry which is preliminary data.</text>
</comment>
<dbReference type="InterPro" id="IPR036105">
    <property type="entry name" value="DiNase_FeMo-co_biosyn_sf"/>
</dbReference>
<accession>A0ABV5HK99</accession>